<dbReference type="RefSeq" id="WP_099149816.1">
    <property type="nucleotide sequence ID" value="NZ_PDUD01000017.1"/>
</dbReference>
<gene>
    <name evidence="1" type="ORF">CRP01_09655</name>
</gene>
<comment type="caution">
    <text evidence="1">The sequence shown here is derived from an EMBL/GenBank/DDBJ whole genome shotgun (WGS) entry which is preliminary data.</text>
</comment>
<dbReference type="Gene3D" id="2.60.40.2710">
    <property type="match status" value="1"/>
</dbReference>
<reference evidence="1 2" key="1">
    <citation type="submission" date="2017-10" db="EMBL/GenBank/DDBJ databases">
        <title>The draft genome sequence of Lewinella nigricans NBRC 102662.</title>
        <authorList>
            <person name="Wang K."/>
        </authorList>
    </citation>
    <scope>NUCLEOTIDE SEQUENCE [LARGE SCALE GENOMIC DNA]</scope>
    <source>
        <strain evidence="1 2">NBRC 102662</strain>
    </source>
</reference>
<dbReference type="Proteomes" id="UP000223913">
    <property type="component" value="Unassembled WGS sequence"/>
</dbReference>
<sequence>MRSSIIYLPLFCGLLLLLGCGKERFETDYEAYQPGVISSNDGAVAYQNLETFPVLETIASTEPTFEYASSYKFLIDTIKAPASATGLNQFAIDPKTGVISYNNAAGGLAPGDYIASVVVQYPKGIAQYDDIFTLNVKAVPLDIAIDQESVEAGSLEQGVIATVSYVDNSGGEITEVTYELINAPDIYTIDANTGAISKTGAAAEGAQPLSVAVTTNLGVVKALNLLTVNVGPAPTLSYFQQDGLTPLTKVTLSPWTAYTTATPQLRGMNAVEWELILPEALTPFADYLSITEGAISVAADANLPEGDHLIGAIATNAGGVGREFPELLTLSVVFQWTPYFDDQLNSEENDVLPEEAFPGVWAGYDLSGEAASGGWKKIANVGGGNFSGMRRFNPGTLDACLVRTVDITGVKALRFSFAELIGYGGAFTNRYARELYYGDDVSSLEASAFVEAEWQTLLAPDGPWQGINWNQGNGPVNEYEHIPVDLSTISGNTLYLNWRLFSKDVAAGNQNGQLIIDAVSAEIADVFGAIEE</sequence>
<dbReference type="OrthoDB" id="1490536at2"/>
<keyword evidence="2" id="KW-1185">Reference proteome</keyword>
<organism evidence="1 2">
    <name type="scientific">Flavilitoribacter nigricans (strain ATCC 23147 / DSM 23189 / NBRC 102662 / NCIMB 1420 / SS-2)</name>
    <name type="common">Lewinella nigricans</name>
    <dbReference type="NCBI Taxonomy" id="1122177"/>
    <lineage>
        <taxon>Bacteria</taxon>
        <taxon>Pseudomonadati</taxon>
        <taxon>Bacteroidota</taxon>
        <taxon>Saprospiria</taxon>
        <taxon>Saprospirales</taxon>
        <taxon>Lewinellaceae</taxon>
        <taxon>Flavilitoribacter</taxon>
    </lineage>
</organism>
<dbReference type="PROSITE" id="PS51257">
    <property type="entry name" value="PROKAR_LIPOPROTEIN"/>
    <property type="match status" value="1"/>
</dbReference>
<accession>A0A2D0NDW1</accession>
<evidence type="ECO:0000313" key="1">
    <source>
        <dbReference type="EMBL" id="PHN06560.1"/>
    </source>
</evidence>
<name>A0A2D0NDW1_FLAN2</name>
<protein>
    <submittedName>
        <fullName evidence="1">Uncharacterized protein</fullName>
    </submittedName>
</protein>
<proteinExistence type="predicted"/>
<dbReference type="EMBL" id="PDUD01000017">
    <property type="protein sequence ID" value="PHN06560.1"/>
    <property type="molecule type" value="Genomic_DNA"/>
</dbReference>
<evidence type="ECO:0000313" key="2">
    <source>
        <dbReference type="Proteomes" id="UP000223913"/>
    </source>
</evidence>
<dbReference type="AlphaFoldDB" id="A0A2D0NDW1"/>